<dbReference type="Pfam" id="PF11303">
    <property type="entry name" value="DUF3105"/>
    <property type="match status" value="1"/>
</dbReference>
<name>A0A4R1BCU4_9ACTN</name>
<accession>A0A4R1BCU4</accession>
<evidence type="ECO:0000256" key="1">
    <source>
        <dbReference type="SAM" id="MobiDB-lite"/>
    </source>
</evidence>
<comment type="caution">
    <text evidence="3">The sequence shown here is derived from an EMBL/GenBank/DDBJ whole genome shotgun (WGS) entry which is preliminary data.</text>
</comment>
<keyword evidence="4" id="KW-1185">Reference proteome</keyword>
<keyword evidence="2" id="KW-0732">Signal</keyword>
<dbReference type="Proteomes" id="UP000295244">
    <property type="component" value="Unassembled WGS sequence"/>
</dbReference>
<dbReference type="InterPro" id="IPR021454">
    <property type="entry name" value="DUF3105"/>
</dbReference>
<evidence type="ECO:0000313" key="3">
    <source>
        <dbReference type="EMBL" id="TCJ14885.1"/>
    </source>
</evidence>
<feature type="region of interest" description="Disordered" evidence="1">
    <location>
        <begin position="152"/>
        <end position="171"/>
    </location>
</feature>
<dbReference type="AlphaFoldDB" id="A0A4R1BCU4"/>
<feature type="signal peptide" evidence="2">
    <location>
        <begin position="1"/>
        <end position="22"/>
    </location>
</feature>
<evidence type="ECO:0000313" key="4">
    <source>
        <dbReference type="Proteomes" id="UP000295244"/>
    </source>
</evidence>
<dbReference type="EMBL" id="SKBU01000031">
    <property type="protein sequence ID" value="TCJ14885.1"/>
    <property type="molecule type" value="Genomic_DNA"/>
</dbReference>
<protein>
    <submittedName>
        <fullName evidence="3">DUF3105 domain-containing protein</fullName>
    </submittedName>
</protein>
<reference evidence="3 4" key="1">
    <citation type="submission" date="2019-03" db="EMBL/GenBank/DDBJ databases">
        <title>Whole genome sequence of a novel Rubrobacter taiwanensis strain, isolated from Yellowstone National Park.</title>
        <authorList>
            <person name="Freed S."/>
            <person name="Ramaley R.F."/>
            <person name="Kyndt J.A."/>
        </authorList>
    </citation>
    <scope>NUCLEOTIDE SEQUENCE [LARGE SCALE GENOMIC DNA]</scope>
    <source>
        <strain evidence="3 4">Yellowstone</strain>
    </source>
</reference>
<evidence type="ECO:0000256" key="2">
    <source>
        <dbReference type="SAM" id="SignalP"/>
    </source>
</evidence>
<organism evidence="3 4">
    <name type="scientific">Rubrobacter taiwanensis</name>
    <dbReference type="NCBI Taxonomy" id="185139"/>
    <lineage>
        <taxon>Bacteria</taxon>
        <taxon>Bacillati</taxon>
        <taxon>Actinomycetota</taxon>
        <taxon>Rubrobacteria</taxon>
        <taxon>Rubrobacterales</taxon>
        <taxon>Rubrobacteraceae</taxon>
        <taxon>Rubrobacter</taxon>
    </lineage>
</organism>
<proteinExistence type="predicted"/>
<sequence length="171" mass="18377">MILVAILGAFIAVVVATQGQQAAAGAPEGTETFDITDRTHTQGEVDYEQTPPAGGPHHPVWQNCGFYSEPVVDEHAVHSLEHGAVWITYSPDLPQEQVDTLRNIATGQTYILVSPYEGLPSPVVASAWNHQIQLDSADDPRLQEFIEAFRLGPQTPEPGAPCTNGIGEPEA</sequence>
<dbReference type="OrthoDB" id="164831at2"/>
<feature type="chain" id="PRO_5020991713" evidence="2">
    <location>
        <begin position="23"/>
        <end position="171"/>
    </location>
</feature>
<gene>
    <name evidence="3" type="ORF">E0L93_14135</name>
</gene>